<sequence length="105" mass="11675">MQHVTSHVSNYLLRDPNIWSSPDSLPAVGDLFAELLLTELNDPGLTGDLLLDAYSPEPLQSTNSDPSVHNPVSRESDEPDILSRRELILPFLCPINFLLAVSYFL</sequence>
<name>A0A448X2G5_9PLAT</name>
<reference evidence="2" key="1">
    <citation type="submission" date="2018-11" db="EMBL/GenBank/DDBJ databases">
        <authorList>
            <consortium name="Pathogen Informatics"/>
        </authorList>
    </citation>
    <scope>NUCLEOTIDE SEQUENCE</scope>
</reference>
<proteinExistence type="predicted"/>
<protein>
    <submittedName>
        <fullName evidence="2">Uncharacterized protein</fullName>
    </submittedName>
</protein>
<evidence type="ECO:0000313" key="2">
    <source>
        <dbReference type="EMBL" id="VEL26471.1"/>
    </source>
</evidence>
<comment type="caution">
    <text evidence="2">The sequence shown here is derived from an EMBL/GenBank/DDBJ whole genome shotgun (WGS) entry which is preliminary data.</text>
</comment>
<dbReference type="AlphaFoldDB" id="A0A448X2G5"/>
<gene>
    <name evidence="2" type="ORF">PXEA_LOCUS19911</name>
</gene>
<keyword evidence="3" id="KW-1185">Reference proteome</keyword>
<feature type="region of interest" description="Disordered" evidence="1">
    <location>
        <begin position="56"/>
        <end position="77"/>
    </location>
</feature>
<dbReference type="EMBL" id="CAAALY010080497">
    <property type="protein sequence ID" value="VEL26471.1"/>
    <property type="molecule type" value="Genomic_DNA"/>
</dbReference>
<dbReference type="Proteomes" id="UP000784294">
    <property type="component" value="Unassembled WGS sequence"/>
</dbReference>
<evidence type="ECO:0000256" key="1">
    <source>
        <dbReference type="SAM" id="MobiDB-lite"/>
    </source>
</evidence>
<evidence type="ECO:0000313" key="3">
    <source>
        <dbReference type="Proteomes" id="UP000784294"/>
    </source>
</evidence>
<feature type="compositionally biased region" description="Polar residues" evidence="1">
    <location>
        <begin position="58"/>
        <end position="67"/>
    </location>
</feature>
<accession>A0A448X2G5</accession>
<organism evidence="2 3">
    <name type="scientific">Protopolystoma xenopodis</name>
    <dbReference type="NCBI Taxonomy" id="117903"/>
    <lineage>
        <taxon>Eukaryota</taxon>
        <taxon>Metazoa</taxon>
        <taxon>Spiralia</taxon>
        <taxon>Lophotrochozoa</taxon>
        <taxon>Platyhelminthes</taxon>
        <taxon>Monogenea</taxon>
        <taxon>Polyopisthocotylea</taxon>
        <taxon>Polystomatidea</taxon>
        <taxon>Polystomatidae</taxon>
        <taxon>Protopolystoma</taxon>
    </lineage>
</organism>